<comment type="caution">
    <text evidence="2">The sequence shown here is derived from an EMBL/GenBank/DDBJ whole genome shotgun (WGS) entry which is preliminary data.</text>
</comment>
<organism evidence="2 3">
    <name type="scientific">Myotis myotis</name>
    <name type="common">Greater mouse-eared bat</name>
    <name type="synonym">Vespertilio myotis</name>
    <dbReference type="NCBI Taxonomy" id="51298"/>
    <lineage>
        <taxon>Eukaryota</taxon>
        <taxon>Metazoa</taxon>
        <taxon>Chordata</taxon>
        <taxon>Craniata</taxon>
        <taxon>Vertebrata</taxon>
        <taxon>Euteleostomi</taxon>
        <taxon>Mammalia</taxon>
        <taxon>Eutheria</taxon>
        <taxon>Laurasiatheria</taxon>
        <taxon>Chiroptera</taxon>
        <taxon>Yangochiroptera</taxon>
        <taxon>Vespertilionidae</taxon>
        <taxon>Myotis</taxon>
    </lineage>
</organism>
<name>A0A7J7QW02_MYOMY</name>
<proteinExistence type="predicted"/>
<accession>A0A7J7QW02</accession>
<dbReference type="AlphaFoldDB" id="A0A7J7QW02"/>
<dbReference type="EMBL" id="JABWUV010000049">
    <property type="protein sequence ID" value="KAF6268032.1"/>
    <property type="molecule type" value="Genomic_DNA"/>
</dbReference>
<reference evidence="2 3" key="1">
    <citation type="journal article" date="2020" name="Nature">
        <title>Six reference-quality genomes reveal evolution of bat adaptations.</title>
        <authorList>
            <person name="Jebb D."/>
            <person name="Huang Z."/>
            <person name="Pippel M."/>
            <person name="Hughes G.M."/>
            <person name="Lavrichenko K."/>
            <person name="Devanna P."/>
            <person name="Winkler S."/>
            <person name="Jermiin L.S."/>
            <person name="Skirmuntt E.C."/>
            <person name="Katzourakis A."/>
            <person name="Burkitt-Gray L."/>
            <person name="Ray D.A."/>
            <person name="Sullivan K.A.M."/>
            <person name="Roscito J.G."/>
            <person name="Kirilenko B.M."/>
            <person name="Davalos L.M."/>
            <person name="Corthals A.P."/>
            <person name="Power M.L."/>
            <person name="Jones G."/>
            <person name="Ransome R.D."/>
            <person name="Dechmann D.K.N."/>
            <person name="Locatelli A.G."/>
            <person name="Puechmaille S.J."/>
            <person name="Fedrigo O."/>
            <person name="Jarvis E.D."/>
            <person name="Hiller M."/>
            <person name="Vernes S.C."/>
            <person name="Myers E.W."/>
            <person name="Teeling E.C."/>
        </authorList>
    </citation>
    <scope>NUCLEOTIDE SEQUENCE [LARGE SCALE GENOMIC DNA]</scope>
    <source>
        <strain evidence="2">MMyoMyo1</strain>
        <tissue evidence="2">Flight muscle</tissue>
    </source>
</reference>
<evidence type="ECO:0000313" key="2">
    <source>
        <dbReference type="EMBL" id="KAF6268032.1"/>
    </source>
</evidence>
<evidence type="ECO:0000313" key="3">
    <source>
        <dbReference type="Proteomes" id="UP000527355"/>
    </source>
</evidence>
<evidence type="ECO:0000256" key="1">
    <source>
        <dbReference type="SAM" id="MobiDB-lite"/>
    </source>
</evidence>
<dbReference type="Proteomes" id="UP000527355">
    <property type="component" value="Unassembled WGS sequence"/>
</dbReference>
<sequence>MMLEKRVDLRPVSTPAPRPPGARWVRRCRSSPRAAVRTHGTKRGALRVQPVCRPPAPRWRPRSSDSIRPLRLEHVLSQRLRLGSQCTTGWGCSAGCRAQCREEGQGLASQPSPLTVLLRCHPSHP</sequence>
<gene>
    <name evidence="2" type="ORF">mMyoMyo1_011297</name>
</gene>
<feature type="region of interest" description="Disordered" evidence="1">
    <location>
        <begin position="1"/>
        <end position="43"/>
    </location>
</feature>
<protein>
    <submittedName>
        <fullName evidence="2">Uncharacterized protein</fullName>
    </submittedName>
</protein>
<keyword evidence="3" id="KW-1185">Reference proteome</keyword>